<organism evidence="3 4">
    <name type="scientific">Candidatus Roizmanbacteria bacterium CG_4_10_14_0_8_um_filter_33_9</name>
    <dbReference type="NCBI Taxonomy" id="1974826"/>
    <lineage>
        <taxon>Bacteria</taxon>
        <taxon>Candidatus Roizmaniibacteriota</taxon>
    </lineage>
</organism>
<feature type="transmembrane region" description="Helical" evidence="1">
    <location>
        <begin position="7"/>
        <end position="29"/>
    </location>
</feature>
<dbReference type="EMBL" id="PFLI01000181">
    <property type="protein sequence ID" value="PIY71621.1"/>
    <property type="molecule type" value="Genomic_DNA"/>
</dbReference>
<dbReference type="SUPFAM" id="SSF103481">
    <property type="entry name" value="Multidrug resistance efflux transporter EmrE"/>
    <property type="match status" value="1"/>
</dbReference>
<dbReference type="Pfam" id="PF00892">
    <property type="entry name" value="EamA"/>
    <property type="match status" value="1"/>
</dbReference>
<name>A0A2M7QI56_9BACT</name>
<keyword evidence="1" id="KW-1133">Transmembrane helix</keyword>
<dbReference type="InterPro" id="IPR037185">
    <property type="entry name" value="EmrE-like"/>
</dbReference>
<evidence type="ECO:0000313" key="3">
    <source>
        <dbReference type="EMBL" id="PIY71621.1"/>
    </source>
</evidence>
<evidence type="ECO:0000259" key="2">
    <source>
        <dbReference type="Pfam" id="PF00892"/>
    </source>
</evidence>
<sequence length="185" mass="20854">MLNSGVVNLIFFSFLTGFGSLFVKLIHGLNSQQILFYRALFASIFLIIVAIVSKKTYHLILKHPINTLIMGLTQGLSIFFYYLALERTTIANSVLLVYTAPLFSVILSSIFLHEKIEKKTYWAILFSFIGIIIIIDPTKLQFNSLQLQGSLYALIGGFFYSAMAISSKSLTHKQLLYIVHFGSIL</sequence>
<feature type="transmembrane region" description="Helical" evidence="1">
    <location>
        <begin position="90"/>
        <end position="112"/>
    </location>
</feature>
<keyword evidence="1" id="KW-0812">Transmembrane</keyword>
<protein>
    <recommendedName>
        <fullName evidence="2">EamA domain-containing protein</fullName>
    </recommendedName>
</protein>
<dbReference type="AlphaFoldDB" id="A0A2M7QI56"/>
<feature type="transmembrane region" description="Helical" evidence="1">
    <location>
        <begin position="119"/>
        <end position="135"/>
    </location>
</feature>
<feature type="transmembrane region" description="Helical" evidence="1">
    <location>
        <begin position="35"/>
        <end position="53"/>
    </location>
</feature>
<dbReference type="InterPro" id="IPR000620">
    <property type="entry name" value="EamA_dom"/>
</dbReference>
<dbReference type="GO" id="GO:0016020">
    <property type="term" value="C:membrane"/>
    <property type="evidence" value="ECO:0007669"/>
    <property type="project" value="InterPro"/>
</dbReference>
<feature type="domain" description="EamA" evidence="2">
    <location>
        <begin position="4"/>
        <end position="135"/>
    </location>
</feature>
<feature type="transmembrane region" description="Helical" evidence="1">
    <location>
        <begin position="147"/>
        <end position="165"/>
    </location>
</feature>
<keyword evidence="1" id="KW-0472">Membrane</keyword>
<dbReference type="PANTHER" id="PTHR22911">
    <property type="entry name" value="ACYL-MALONYL CONDENSING ENZYME-RELATED"/>
    <property type="match status" value="1"/>
</dbReference>
<accession>A0A2M7QI56</accession>
<dbReference type="Proteomes" id="UP000229401">
    <property type="component" value="Unassembled WGS sequence"/>
</dbReference>
<evidence type="ECO:0000313" key="4">
    <source>
        <dbReference type="Proteomes" id="UP000229401"/>
    </source>
</evidence>
<comment type="caution">
    <text evidence="3">The sequence shown here is derived from an EMBL/GenBank/DDBJ whole genome shotgun (WGS) entry which is preliminary data.</text>
</comment>
<proteinExistence type="predicted"/>
<evidence type="ECO:0000256" key="1">
    <source>
        <dbReference type="SAM" id="Phobius"/>
    </source>
</evidence>
<feature type="transmembrane region" description="Helical" evidence="1">
    <location>
        <begin position="65"/>
        <end position="84"/>
    </location>
</feature>
<gene>
    <name evidence="3" type="ORF">COY87_05235</name>
</gene>
<reference evidence="4" key="1">
    <citation type="submission" date="2017-09" db="EMBL/GenBank/DDBJ databases">
        <title>Depth-based differentiation of microbial function through sediment-hosted aquifers and enrichment of novel symbionts in the deep terrestrial subsurface.</title>
        <authorList>
            <person name="Probst A.J."/>
            <person name="Ladd B."/>
            <person name="Jarett J.K."/>
            <person name="Geller-Mcgrath D.E."/>
            <person name="Sieber C.M.K."/>
            <person name="Emerson J.B."/>
            <person name="Anantharaman K."/>
            <person name="Thomas B.C."/>
            <person name="Malmstrom R."/>
            <person name="Stieglmeier M."/>
            <person name="Klingl A."/>
            <person name="Woyke T."/>
            <person name="Ryan C.M."/>
            <person name="Banfield J.F."/>
        </authorList>
    </citation>
    <scope>NUCLEOTIDE SEQUENCE [LARGE SCALE GENOMIC DNA]</scope>
</reference>